<dbReference type="AlphaFoldDB" id="A0A7T8KDW3"/>
<sequence length="330" mass="36550">METPDFRSYFLIRIKLARTVNEIHGDLLSTFPDSWPGLYTLQRCQTEFNKGVFALEKKTRPGRPRETRTEENGAHVKHLVEDNPRMTTRQVAAEVSLPSTTVFRLLTEDLGLRNLPSVLVPHQLRSQQDAANEVLLGPPEAVPGPRGGLSGVSSVSLGQVLVLLGFSRAEASVGGAHGGPVLDPRVKQIARKTMILMGFTCKSRRVSITALPARTTADRSTMIEDLRTTGKRFLSLKKDKIRLKDCLLMWDNARPPLPPIPGMKQSPYSPDLNLCDSTCSGGHEEATLAVQRAMRRVSEDELYDQLRKLRGHCHDVIAVGGDYVGMLHEI</sequence>
<accession>A0A7T8KDW3</accession>
<dbReference type="EMBL" id="CP045893">
    <property type="protein sequence ID" value="QQP54102.1"/>
    <property type="molecule type" value="Genomic_DNA"/>
</dbReference>
<dbReference type="GO" id="GO:0015074">
    <property type="term" value="P:DNA integration"/>
    <property type="evidence" value="ECO:0007669"/>
    <property type="project" value="TreeGrafter"/>
</dbReference>
<dbReference type="PANTHER" id="PTHR46060">
    <property type="entry name" value="MARINER MOS1 TRANSPOSASE-LIKE PROTEIN"/>
    <property type="match status" value="1"/>
</dbReference>
<reference evidence="2" key="1">
    <citation type="submission" date="2021-01" db="EMBL/GenBank/DDBJ databases">
        <title>Caligus Genome Assembly.</title>
        <authorList>
            <person name="Gallardo-Escarate C."/>
        </authorList>
    </citation>
    <scope>NUCLEOTIDE SEQUENCE [LARGE SCALE GENOMIC DNA]</scope>
</reference>
<dbReference type="GO" id="GO:0044547">
    <property type="term" value="F:DNA topoisomerase binding"/>
    <property type="evidence" value="ECO:0007669"/>
    <property type="project" value="TreeGrafter"/>
</dbReference>
<gene>
    <name evidence="1" type="ORF">FKW44_006818</name>
</gene>
<proteinExistence type="predicted"/>
<dbReference type="GO" id="GO:0042800">
    <property type="term" value="F:histone H3K4 methyltransferase activity"/>
    <property type="evidence" value="ECO:0007669"/>
    <property type="project" value="TreeGrafter"/>
</dbReference>
<evidence type="ECO:0000313" key="1">
    <source>
        <dbReference type="EMBL" id="QQP54102.1"/>
    </source>
</evidence>
<dbReference type="GO" id="GO:0031297">
    <property type="term" value="P:replication fork processing"/>
    <property type="evidence" value="ECO:0007669"/>
    <property type="project" value="TreeGrafter"/>
</dbReference>
<dbReference type="GO" id="GO:0000793">
    <property type="term" value="C:condensed chromosome"/>
    <property type="evidence" value="ECO:0007669"/>
    <property type="project" value="TreeGrafter"/>
</dbReference>
<dbReference type="GO" id="GO:0044774">
    <property type="term" value="P:mitotic DNA integrity checkpoint signaling"/>
    <property type="evidence" value="ECO:0007669"/>
    <property type="project" value="TreeGrafter"/>
</dbReference>
<dbReference type="InterPro" id="IPR052709">
    <property type="entry name" value="Transposase-MT_Hybrid"/>
</dbReference>
<dbReference type="Proteomes" id="UP000595437">
    <property type="component" value="Chromosome 4"/>
</dbReference>
<dbReference type="InterPro" id="IPR036397">
    <property type="entry name" value="RNaseH_sf"/>
</dbReference>
<dbReference type="PANTHER" id="PTHR46060:SF2">
    <property type="entry name" value="HISTONE-LYSINE N-METHYLTRANSFERASE SETMAR"/>
    <property type="match status" value="1"/>
</dbReference>
<dbReference type="GO" id="GO:0003690">
    <property type="term" value="F:double-stranded DNA binding"/>
    <property type="evidence" value="ECO:0007669"/>
    <property type="project" value="TreeGrafter"/>
</dbReference>
<name>A0A7T8KDW3_CALRO</name>
<dbReference type="GO" id="GO:0035861">
    <property type="term" value="C:site of double-strand break"/>
    <property type="evidence" value="ECO:0007669"/>
    <property type="project" value="TreeGrafter"/>
</dbReference>
<dbReference type="GO" id="GO:0005634">
    <property type="term" value="C:nucleus"/>
    <property type="evidence" value="ECO:0007669"/>
    <property type="project" value="TreeGrafter"/>
</dbReference>
<protein>
    <submittedName>
        <fullName evidence="1">Uncharacterized protein</fullName>
    </submittedName>
</protein>
<keyword evidence="2" id="KW-1185">Reference proteome</keyword>
<dbReference type="GO" id="GO:0046975">
    <property type="term" value="F:histone H3K36 methyltransferase activity"/>
    <property type="evidence" value="ECO:0007669"/>
    <property type="project" value="TreeGrafter"/>
</dbReference>
<organism evidence="1 2">
    <name type="scientific">Caligus rogercresseyi</name>
    <name type="common">Sea louse</name>
    <dbReference type="NCBI Taxonomy" id="217165"/>
    <lineage>
        <taxon>Eukaryota</taxon>
        <taxon>Metazoa</taxon>
        <taxon>Ecdysozoa</taxon>
        <taxon>Arthropoda</taxon>
        <taxon>Crustacea</taxon>
        <taxon>Multicrustacea</taxon>
        <taxon>Hexanauplia</taxon>
        <taxon>Copepoda</taxon>
        <taxon>Siphonostomatoida</taxon>
        <taxon>Caligidae</taxon>
        <taxon>Caligus</taxon>
    </lineage>
</organism>
<evidence type="ECO:0000313" key="2">
    <source>
        <dbReference type="Proteomes" id="UP000595437"/>
    </source>
</evidence>
<dbReference type="GO" id="GO:0006303">
    <property type="term" value="P:double-strand break repair via nonhomologous end joining"/>
    <property type="evidence" value="ECO:0007669"/>
    <property type="project" value="TreeGrafter"/>
</dbReference>
<dbReference type="Gene3D" id="3.30.420.10">
    <property type="entry name" value="Ribonuclease H-like superfamily/Ribonuclease H"/>
    <property type="match status" value="1"/>
</dbReference>
<dbReference type="GO" id="GO:0000729">
    <property type="term" value="P:DNA double-strand break processing"/>
    <property type="evidence" value="ECO:0007669"/>
    <property type="project" value="TreeGrafter"/>
</dbReference>
<dbReference type="GO" id="GO:0003697">
    <property type="term" value="F:single-stranded DNA binding"/>
    <property type="evidence" value="ECO:0007669"/>
    <property type="project" value="TreeGrafter"/>
</dbReference>
<dbReference type="GO" id="GO:0000014">
    <property type="term" value="F:single-stranded DNA endodeoxyribonuclease activity"/>
    <property type="evidence" value="ECO:0007669"/>
    <property type="project" value="TreeGrafter"/>
</dbReference>